<protein>
    <submittedName>
        <fullName evidence="1">Uncharacterized protein</fullName>
    </submittedName>
</protein>
<organism evidence="1 2">
    <name type="scientific">Rangifer tarandus platyrhynchus</name>
    <name type="common">Svalbard reindeer</name>
    <dbReference type="NCBI Taxonomy" id="3082113"/>
    <lineage>
        <taxon>Eukaryota</taxon>
        <taxon>Metazoa</taxon>
        <taxon>Chordata</taxon>
        <taxon>Craniata</taxon>
        <taxon>Vertebrata</taxon>
        <taxon>Euteleostomi</taxon>
        <taxon>Mammalia</taxon>
        <taxon>Eutheria</taxon>
        <taxon>Laurasiatheria</taxon>
        <taxon>Artiodactyla</taxon>
        <taxon>Ruminantia</taxon>
        <taxon>Pecora</taxon>
        <taxon>Cervidae</taxon>
        <taxon>Odocoileinae</taxon>
        <taxon>Rangifer</taxon>
    </lineage>
</organism>
<gene>
    <name evidence="1" type="ORF">MRATA1EN22A_LOCUS128</name>
</gene>
<accession>A0AC59Y059</accession>
<evidence type="ECO:0000313" key="2">
    <source>
        <dbReference type="Proteomes" id="UP001162501"/>
    </source>
</evidence>
<sequence>MRGGWGGNARSGGGGPVARAPAPLEWRRGPRRQPAWGAARGRVYECVRPGSRGSRAAGRPGEAPVCLPAAPAPRRPPRRARALAPHGPAHTRRPHAHPARGVSEEWAGAGAGGGPLGKGRRRGRWRDGEARREGRARGRGRAGEAGGPTSPGDGGGARPSPATPAGELVGRSF</sequence>
<evidence type="ECO:0000313" key="1">
    <source>
        <dbReference type="EMBL" id="CAM9263060.1"/>
    </source>
</evidence>
<reference evidence="1" key="2">
    <citation type="submission" date="2025-03" db="EMBL/GenBank/DDBJ databases">
        <authorList>
            <consortium name="ELIXIR-Norway"/>
            <consortium name="Elixir Norway"/>
        </authorList>
    </citation>
    <scope>NUCLEOTIDE SEQUENCE</scope>
</reference>
<name>A0AC59Y059_RANTA</name>
<dbReference type="Proteomes" id="UP001162501">
    <property type="component" value="Chromosome 1"/>
</dbReference>
<proteinExistence type="predicted"/>
<reference evidence="1" key="1">
    <citation type="submission" date="2023-05" db="EMBL/GenBank/DDBJ databases">
        <authorList>
            <consortium name="ELIXIR-Norway"/>
        </authorList>
    </citation>
    <scope>NUCLEOTIDE SEQUENCE</scope>
</reference>
<dbReference type="EMBL" id="OX596085">
    <property type="protein sequence ID" value="CAM9263060.1"/>
    <property type="molecule type" value="Genomic_DNA"/>
</dbReference>